<comment type="caution">
    <text evidence="4">The sequence shown here is derived from an EMBL/GenBank/DDBJ whole genome shotgun (WGS) entry which is preliminary data.</text>
</comment>
<dbReference type="EMBL" id="LYXE01000041">
    <property type="protein sequence ID" value="PDW00493.1"/>
    <property type="molecule type" value="Genomic_DNA"/>
</dbReference>
<organism evidence="4 5">
    <name type="scientific">Candidatus Chloroploca asiatica</name>
    <dbReference type="NCBI Taxonomy" id="1506545"/>
    <lineage>
        <taxon>Bacteria</taxon>
        <taxon>Bacillati</taxon>
        <taxon>Chloroflexota</taxon>
        <taxon>Chloroflexia</taxon>
        <taxon>Chloroflexales</taxon>
        <taxon>Chloroflexineae</taxon>
        <taxon>Oscillochloridaceae</taxon>
        <taxon>Candidatus Chloroploca</taxon>
    </lineage>
</organism>
<dbReference type="Gene3D" id="3.40.50.280">
    <property type="entry name" value="Cobalamin-binding domain"/>
    <property type="match status" value="1"/>
</dbReference>
<dbReference type="InterPro" id="IPR036724">
    <property type="entry name" value="Cobalamin-bd_sf"/>
</dbReference>
<dbReference type="Pfam" id="PF02310">
    <property type="entry name" value="B12-binding"/>
    <property type="match status" value="1"/>
</dbReference>
<feature type="domain" description="B12-binding" evidence="3">
    <location>
        <begin position="89"/>
        <end position="211"/>
    </location>
</feature>
<dbReference type="InterPro" id="IPR050554">
    <property type="entry name" value="Met_Synthase/Corrinoid"/>
</dbReference>
<dbReference type="AlphaFoldDB" id="A0A2H3KY71"/>
<dbReference type="GO" id="GO:0005829">
    <property type="term" value="C:cytosol"/>
    <property type="evidence" value="ECO:0007669"/>
    <property type="project" value="TreeGrafter"/>
</dbReference>
<dbReference type="InterPro" id="IPR003759">
    <property type="entry name" value="Cbl-bd_cap"/>
</dbReference>
<evidence type="ECO:0000313" key="4">
    <source>
        <dbReference type="EMBL" id="PDW00493.1"/>
    </source>
</evidence>
<dbReference type="OrthoDB" id="9783599at2"/>
<dbReference type="InterPro" id="IPR006158">
    <property type="entry name" value="Cobalamin-bd"/>
</dbReference>
<dbReference type="Gene3D" id="1.10.1240.10">
    <property type="entry name" value="Methionine synthase domain"/>
    <property type="match status" value="1"/>
</dbReference>
<dbReference type="PROSITE" id="PS51332">
    <property type="entry name" value="B12_BINDING"/>
    <property type="match status" value="1"/>
</dbReference>
<dbReference type="GO" id="GO:0046653">
    <property type="term" value="P:tetrahydrofolate metabolic process"/>
    <property type="evidence" value="ECO:0007669"/>
    <property type="project" value="TreeGrafter"/>
</dbReference>
<reference evidence="4 5" key="1">
    <citation type="submission" date="2016-05" db="EMBL/GenBank/DDBJ databases">
        <authorList>
            <person name="Lavstsen T."/>
            <person name="Jespersen J.S."/>
        </authorList>
    </citation>
    <scope>NUCLEOTIDE SEQUENCE [LARGE SCALE GENOMIC DNA]</scope>
    <source>
        <strain evidence="4 5">B7-9</strain>
    </source>
</reference>
<dbReference type="PANTHER" id="PTHR45833">
    <property type="entry name" value="METHIONINE SYNTHASE"/>
    <property type="match status" value="1"/>
</dbReference>
<name>A0A2H3KY71_9CHLR</name>
<evidence type="ECO:0000256" key="2">
    <source>
        <dbReference type="ARBA" id="ARBA00023285"/>
    </source>
</evidence>
<dbReference type="GO" id="GO:0046872">
    <property type="term" value="F:metal ion binding"/>
    <property type="evidence" value="ECO:0007669"/>
    <property type="project" value="UniProtKB-KW"/>
</dbReference>
<dbReference type="InterPro" id="IPR036594">
    <property type="entry name" value="Meth_synthase_dom"/>
</dbReference>
<dbReference type="SUPFAM" id="SSF52242">
    <property type="entry name" value="Cobalamin (vitamin B12)-binding domain"/>
    <property type="match status" value="1"/>
</dbReference>
<dbReference type="Proteomes" id="UP000220922">
    <property type="component" value="Unassembled WGS sequence"/>
</dbReference>
<keyword evidence="2" id="KW-0170">Cobalt</keyword>
<keyword evidence="5" id="KW-1185">Reference proteome</keyword>
<keyword evidence="1" id="KW-0479">Metal-binding</keyword>
<evidence type="ECO:0000259" key="3">
    <source>
        <dbReference type="PROSITE" id="PS51332"/>
    </source>
</evidence>
<dbReference type="GO" id="GO:0050667">
    <property type="term" value="P:homocysteine metabolic process"/>
    <property type="evidence" value="ECO:0007669"/>
    <property type="project" value="TreeGrafter"/>
</dbReference>
<dbReference type="RefSeq" id="WP_097651036.1">
    <property type="nucleotide sequence ID" value="NZ_LYXE01000041.1"/>
</dbReference>
<evidence type="ECO:0000313" key="5">
    <source>
        <dbReference type="Proteomes" id="UP000220922"/>
    </source>
</evidence>
<dbReference type="PANTHER" id="PTHR45833:SF1">
    <property type="entry name" value="METHIONINE SYNTHASE"/>
    <property type="match status" value="1"/>
</dbReference>
<sequence length="211" mass="22478">MHNALMQKLVQALIDGDQAMAVTQTHQLQAAGLARETIITDGIESAMTQLDARCTVEQFNLLEIMLAGRAVMSAMKVLYPGDAAMFPSQGTIILASLEGDVHDLGKNILKMVLTAKGYRVVDCGKDCPVDRLIATARQEAPLAVGISGLITTVIPQIRQVRTKMHALGLTQIKVMAGGAALKQATAASLQVDFIGETAFDCLHYVETLSGS</sequence>
<accession>A0A2H3KY71</accession>
<gene>
    <name evidence="4" type="ORF">A9Q02_09920</name>
</gene>
<dbReference type="GO" id="GO:0031419">
    <property type="term" value="F:cobalamin binding"/>
    <property type="evidence" value="ECO:0007669"/>
    <property type="project" value="InterPro"/>
</dbReference>
<evidence type="ECO:0000256" key="1">
    <source>
        <dbReference type="ARBA" id="ARBA00022723"/>
    </source>
</evidence>
<dbReference type="SUPFAM" id="SSF47644">
    <property type="entry name" value="Methionine synthase domain"/>
    <property type="match status" value="1"/>
</dbReference>
<dbReference type="Pfam" id="PF02607">
    <property type="entry name" value="B12-binding_2"/>
    <property type="match status" value="1"/>
</dbReference>
<proteinExistence type="predicted"/>
<dbReference type="GO" id="GO:0008705">
    <property type="term" value="F:methionine synthase activity"/>
    <property type="evidence" value="ECO:0007669"/>
    <property type="project" value="TreeGrafter"/>
</dbReference>
<dbReference type="SMART" id="SM01018">
    <property type="entry name" value="B12-binding_2"/>
    <property type="match status" value="1"/>
</dbReference>
<protein>
    <submittedName>
        <fullName evidence="4">Cobalamin-binding protein</fullName>
    </submittedName>
</protein>